<evidence type="ECO:0000313" key="1">
    <source>
        <dbReference type="EMBL" id="OHA62757.1"/>
    </source>
</evidence>
<comment type="caution">
    <text evidence="1">The sequence shown here is derived from an EMBL/GenBank/DDBJ whole genome shotgun (WGS) entry which is preliminary data.</text>
</comment>
<dbReference type="EMBL" id="MHTO01000004">
    <property type="protein sequence ID" value="OHA62757.1"/>
    <property type="molecule type" value="Genomic_DNA"/>
</dbReference>
<accession>A0A1G2QQT7</accession>
<organism evidence="1 2">
    <name type="scientific">Candidatus Wildermuthbacteria bacterium GWA2_46_15</name>
    <dbReference type="NCBI Taxonomy" id="1802443"/>
    <lineage>
        <taxon>Bacteria</taxon>
        <taxon>Candidatus Wildermuthiibacteriota</taxon>
    </lineage>
</organism>
<gene>
    <name evidence="1" type="ORF">A2117_01430</name>
</gene>
<protein>
    <submittedName>
        <fullName evidence="1">Uncharacterized protein</fullName>
    </submittedName>
</protein>
<name>A0A1G2QQT7_9BACT</name>
<dbReference type="STRING" id="1802443.A2117_01430"/>
<dbReference type="AlphaFoldDB" id="A0A1G2QQT7"/>
<evidence type="ECO:0000313" key="2">
    <source>
        <dbReference type="Proteomes" id="UP000179245"/>
    </source>
</evidence>
<reference evidence="1 2" key="1">
    <citation type="journal article" date="2016" name="Nat. Commun.">
        <title>Thousands of microbial genomes shed light on interconnected biogeochemical processes in an aquifer system.</title>
        <authorList>
            <person name="Anantharaman K."/>
            <person name="Brown C.T."/>
            <person name="Hug L.A."/>
            <person name="Sharon I."/>
            <person name="Castelle C.J."/>
            <person name="Probst A.J."/>
            <person name="Thomas B.C."/>
            <person name="Singh A."/>
            <person name="Wilkins M.J."/>
            <person name="Karaoz U."/>
            <person name="Brodie E.L."/>
            <person name="Williams K.H."/>
            <person name="Hubbard S.S."/>
            <person name="Banfield J.F."/>
        </authorList>
    </citation>
    <scope>NUCLEOTIDE SEQUENCE [LARGE SCALE GENOMIC DNA]</scope>
</reference>
<proteinExistence type="predicted"/>
<sequence>MKNIEMLAEIAKGLGPLREKVVFVGGSTVALYLADPAAPGIRPTEDVDCVVKLVSRAEYYKFEEELRKLGFQHDTAAAAFKEGVTAAEKAQGEAE</sequence>
<dbReference type="Proteomes" id="UP000179245">
    <property type="component" value="Unassembled WGS sequence"/>
</dbReference>